<dbReference type="PANTHER" id="PTHR11616:SF44">
    <property type="entry name" value="SODIUM- AND CHLORIDE-DEPENDENT TRANSPORTER XTRP3"/>
    <property type="match status" value="1"/>
</dbReference>
<dbReference type="VEuPathDB" id="HostDB:ENSMUSG00000025243"/>
<dbReference type="ProteomicsDB" id="314156"/>
<evidence type="ECO:0007829" key="13">
    <source>
        <dbReference type="PubMed" id="21183079"/>
    </source>
</evidence>
<dbReference type="InterPro" id="IPR000175">
    <property type="entry name" value="Na/ntran_symport"/>
</dbReference>
<evidence type="ECO:0000313" key="10">
    <source>
        <dbReference type="MGI" id="MGI:1336891"/>
    </source>
</evidence>
<keyword evidence="6" id="KW-0479">Metal-binding</keyword>
<dbReference type="GO" id="GO:0016020">
    <property type="term" value="C:membrane"/>
    <property type="evidence" value="ECO:0007669"/>
    <property type="project" value="UniProtKB-SubCell"/>
</dbReference>
<evidence type="ECO:0000313" key="11">
    <source>
        <dbReference type="Proteomes" id="UP000000589"/>
    </source>
</evidence>
<keyword evidence="12" id="KW-1267">Proteomics identification</keyword>
<dbReference type="InterPro" id="IPR037272">
    <property type="entry name" value="SNS_sf"/>
</dbReference>
<evidence type="ECO:0007829" key="12">
    <source>
        <dbReference type="ProteomicsDB" id="F7AVF9"/>
    </source>
</evidence>
<reference evidence="9" key="3">
    <citation type="journal article" date="2011" name="PLoS Biol.">
        <title>Modernizing reference genome assemblies.</title>
        <authorList>
            <person name="Church D.M."/>
            <person name="Schneider V.A."/>
            <person name="Graves T."/>
            <person name="Auger K."/>
            <person name="Cunningham F."/>
            <person name="Bouk N."/>
            <person name="Chen H.C."/>
            <person name="Agarwala R."/>
            <person name="McLaren W.M."/>
            <person name="Ritchie G.R."/>
            <person name="Albracht D."/>
            <person name="Kremitzki M."/>
            <person name="Rock S."/>
            <person name="Kotkiewicz H."/>
            <person name="Kremitzki C."/>
            <person name="Wollam A."/>
            <person name="Trani L."/>
            <person name="Fulton L."/>
            <person name="Fulton R."/>
            <person name="Matthews L."/>
            <person name="Whitehead S."/>
            <person name="Chow W."/>
            <person name="Torrance J."/>
            <person name="Dunn M."/>
            <person name="Harden G."/>
            <person name="Threadgold G."/>
            <person name="Wood J."/>
            <person name="Collins J."/>
            <person name="Heath P."/>
            <person name="Griffiths G."/>
            <person name="Pelan S."/>
            <person name="Grafham D."/>
            <person name="Eichler E.E."/>
            <person name="Weinstock G."/>
            <person name="Mardis E.R."/>
            <person name="Wilson R.K."/>
            <person name="Howe K."/>
            <person name="Flicek P."/>
            <person name="Hubbard T."/>
        </authorList>
    </citation>
    <scope>NUCLEOTIDE SEQUENCE [LARGE SCALE GENOMIC DNA]</scope>
    <source>
        <strain evidence="9">C57BL/6J</strain>
    </source>
</reference>
<dbReference type="AlphaFoldDB" id="F7AVF9"/>
<dbReference type="Ensembl" id="ENSMUST00000163397.9">
    <property type="protein sequence ID" value="ENSMUSP00000127422.3"/>
    <property type="gene ID" value="ENSMUSG00000025243.18"/>
</dbReference>
<dbReference type="AGR" id="MGI:1336891"/>
<evidence type="ECO:0000256" key="6">
    <source>
        <dbReference type="PIRSR" id="PIRSR600175-1"/>
    </source>
</evidence>
<feature type="binding site" evidence="6">
    <location>
        <position position="66"/>
    </location>
    <ligand>
        <name>Na(+)</name>
        <dbReference type="ChEBI" id="CHEBI:29101"/>
        <label>1</label>
    </ligand>
</feature>
<keyword evidence="11" id="KW-1185">Reference proteome</keyword>
<keyword evidence="4 8" id="KW-1133">Transmembrane helix</keyword>
<accession>F6TTF6</accession>
<proteinExistence type="evidence at protein level"/>
<dbReference type="PROSITE" id="PS50267">
    <property type="entry name" value="NA_NEUROTRAN_SYMP_3"/>
    <property type="match status" value="1"/>
</dbReference>
<keyword evidence="6" id="KW-0915">Sodium</keyword>
<evidence type="ECO:0000256" key="7">
    <source>
        <dbReference type="SAM" id="MobiDB-lite"/>
    </source>
</evidence>
<protein>
    <submittedName>
        <fullName evidence="9">Solute carrier family 6 (neurotransmitter transporter), member 20B</fullName>
    </submittedName>
</protein>
<organism evidence="9 11">
    <name type="scientific">Mus musculus</name>
    <name type="common">Mouse</name>
    <dbReference type="NCBI Taxonomy" id="10090"/>
    <lineage>
        <taxon>Eukaryota</taxon>
        <taxon>Metazoa</taxon>
        <taxon>Chordata</taxon>
        <taxon>Craniata</taxon>
        <taxon>Vertebrata</taxon>
        <taxon>Euteleostomi</taxon>
        <taxon>Mammalia</taxon>
        <taxon>Eutheria</taxon>
        <taxon>Euarchontoglires</taxon>
        <taxon>Glires</taxon>
        <taxon>Rodentia</taxon>
        <taxon>Myomorpha</taxon>
        <taxon>Muroidea</taxon>
        <taxon>Muridae</taxon>
        <taxon>Murinae</taxon>
        <taxon>Mus</taxon>
        <taxon>Mus</taxon>
    </lineage>
</organism>
<keyword evidence="2" id="KW-0813">Transport</keyword>
<feature type="binding site" evidence="6">
    <location>
        <position position="70"/>
    </location>
    <ligand>
        <name>Na(+)</name>
        <dbReference type="ChEBI" id="CHEBI:29101"/>
        <label>1</label>
    </ligand>
</feature>
<keyword evidence="5 8" id="KW-0472">Membrane</keyword>
<keyword evidence="3 8" id="KW-0812">Transmembrane</keyword>
<dbReference type="HOGENOM" id="CLU_201499_0_0_1"/>
<dbReference type="PANTHER" id="PTHR11616">
    <property type="entry name" value="SODIUM/CHLORIDE DEPENDENT TRANSPORTER"/>
    <property type="match status" value="1"/>
</dbReference>
<dbReference type="Bgee" id="ENSMUSG00000025243">
    <property type="expression patterns" value="Expressed in right kidney and 72 other cell types or tissues"/>
</dbReference>
<sequence>MESPSAHAVSLPEDEELQPWGGAGGPGQHPGRPRSTECAHPGVVEKVRPKWDNPLQFLLVCISYAVGLGNVWRFPYLCQMYGGD</sequence>
<dbReference type="GeneTree" id="ENSGT00940000155873"/>
<dbReference type="ExpressionAtlas" id="F7AVF9">
    <property type="expression patterns" value="baseline and differential"/>
</dbReference>
<dbReference type="MGI" id="MGI:1336891">
    <property type="gene designation" value="Slc6a20b"/>
</dbReference>
<evidence type="ECO:0000256" key="2">
    <source>
        <dbReference type="ARBA" id="ARBA00022448"/>
    </source>
</evidence>
<evidence type="ECO:0000313" key="9">
    <source>
        <dbReference type="Ensembl" id="ENSMUSP00000129307.3"/>
    </source>
</evidence>
<evidence type="ECO:0000256" key="5">
    <source>
        <dbReference type="ARBA" id="ARBA00023136"/>
    </source>
</evidence>
<dbReference type="ProteomicsDB" id="357671"/>
<dbReference type="Pfam" id="PF00209">
    <property type="entry name" value="SNF"/>
    <property type="match status" value="1"/>
</dbReference>
<dbReference type="Ensembl" id="ENSMUST00000168824.9">
    <property type="protein sequence ID" value="ENSMUSP00000129307.3"/>
    <property type="gene ID" value="ENSMUSG00000025243.18"/>
</dbReference>
<dbReference type="SMR" id="F7AVF9"/>
<feature type="transmembrane region" description="Helical" evidence="8">
    <location>
        <begin position="55"/>
        <end position="72"/>
    </location>
</feature>
<evidence type="ECO:0000256" key="1">
    <source>
        <dbReference type="ARBA" id="ARBA00004141"/>
    </source>
</evidence>
<dbReference type="Proteomes" id="UP000000589">
    <property type="component" value="Chromosome 9"/>
</dbReference>
<accession>F7AVF9</accession>
<dbReference type="SUPFAM" id="SSF161070">
    <property type="entry name" value="SNF-like"/>
    <property type="match status" value="1"/>
</dbReference>
<reference evidence="9 11" key="1">
    <citation type="journal article" date="2009" name="PLoS Biol.">
        <title>Lineage-specific biology revealed by a finished genome assembly of the mouse.</title>
        <authorList>
            <consortium name="Mouse Genome Sequencing Consortium"/>
            <person name="Church D.M."/>
            <person name="Goodstadt L."/>
            <person name="Hillier L.W."/>
            <person name="Zody M.C."/>
            <person name="Goldstein S."/>
            <person name="She X."/>
            <person name="Bult C.J."/>
            <person name="Agarwala R."/>
            <person name="Cherry J.L."/>
            <person name="DiCuccio M."/>
            <person name="Hlavina W."/>
            <person name="Kapustin Y."/>
            <person name="Meric P."/>
            <person name="Maglott D."/>
            <person name="Birtle Z."/>
            <person name="Marques A.C."/>
            <person name="Graves T."/>
            <person name="Zhou S."/>
            <person name="Teague B."/>
            <person name="Potamousis K."/>
            <person name="Churas C."/>
            <person name="Place M."/>
            <person name="Herschleb J."/>
            <person name="Runnheim R."/>
            <person name="Forrest D."/>
            <person name="Amos-Landgraf J."/>
            <person name="Schwartz D.C."/>
            <person name="Cheng Z."/>
            <person name="Lindblad-Toh K."/>
            <person name="Eichler E.E."/>
            <person name="Ponting C.P."/>
        </authorList>
    </citation>
    <scope>NUCLEOTIDE SEQUENCE [LARGE SCALE GENOMIC DNA]</scope>
    <source>
        <strain evidence="9 11">C57BL/6J</strain>
    </source>
</reference>
<reference evidence="13" key="2">
    <citation type="journal article" date="2010" name="Cell">
        <title>A tissue-specific atlas of mouse protein phosphorylation and expression.</title>
        <authorList>
            <person name="Huttlin E.L."/>
            <person name="Jedrychowski M.P."/>
            <person name="Elias J.E."/>
            <person name="Goswami T."/>
            <person name="Rad R."/>
            <person name="Beausoleil S.A."/>
            <person name="Villen J."/>
            <person name="Haas W."/>
            <person name="Sowa M.E."/>
            <person name="Gygi S.P."/>
        </authorList>
    </citation>
    <scope>IDENTIFICATION BY MASS SPECTROMETRY [LARGE SCALE ANALYSIS]</scope>
</reference>
<feature type="region of interest" description="Disordered" evidence="7">
    <location>
        <begin position="1"/>
        <end position="39"/>
    </location>
</feature>
<name>F7AVF9_MOUSE</name>
<evidence type="ECO:0000256" key="3">
    <source>
        <dbReference type="ARBA" id="ARBA00022692"/>
    </source>
</evidence>
<evidence type="ECO:0000256" key="8">
    <source>
        <dbReference type="SAM" id="Phobius"/>
    </source>
</evidence>
<comment type="subcellular location">
    <subcellularLocation>
        <location evidence="1">Membrane</location>
        <topology evidence="1">Multi-pass membrane protein</topology>
    </subcellularLocation>
</comment>
<gene>
    <name evidence="9 10" type="primary">Slc6a20b</name>
</gene>
<reference evidence="9" key="4">
    <citation type="submission" date="2025-05" db="UniProtKB">
        <authorList>
            <consortium name="Ensembl"/>
        </authorList>
    </citation>
    <scope>IDENTIFICATION</scope>
    <source>
        <strain evidence="9">C57BL/6J</strain>
    </source>
</reference>
<evidence type="ECO:0000256" key="4">
    <source>
        <dbReference type="ARBA" id="ARBA00022989"/>
    </source>
</evidence>
<dbReference type="GO" id="GO:0046872">
    <property type="term" value="F:metal ion binding"/>
    <property type="evidence" value="ECO:0007669"/>
    <property type="project" value="UniProtKB-KW"/>
</dbReference>
<feature type="binding site" evidence="6">
    <location>
        <position position="65"/>
    </location>
    <ligand>
        <name>Na(+)</name>
        <dbReference type="ChEBI" id="CHEBI:29101"/>
        <label>1</label>
    </ligand>
</feature>
<dbReference type="OrthoDB" id="6581954at2759"/>